<sequence>MPTRLRPVAYSASSGEADYVFNRPDHDSMGQVTFKVYGGELYDHASYDRDAEPRTPGVYCDNADRDKYTVIVDDPYLLLESALRTGVDTLNTEFDLDLELAPDDPWT</sequence>
<dbReference type="RefSeq" id="WP_174701813.1">
    <property type="nucleotide sequence ID" value="NZ_JABURA010000001.1"/>
</dbReference>
<protein>
    <submittedName>
        <fullName evidence="1">Uncharacterized protein</fullName>
    </submittedName>
</protein>
<evidence type="ECO:0000313" key="2">
    <source>
        <dbReference type="Proteomes" id="UP000728647"/>
    </source>
</evidence>
<name>A0A8J8GMH6_9EURY</name>
<evidence type="ECO:0000313" key="1">
    <source>
        <dbReference type="EMBL" id="NUB91149.1"/>
    </source>
</evidence>
<dbReference type="EMBL" id="JABURA010000001">
    <property type="protein sequence ID" value="NUB91149.1"/>
    <property type="molecule type" value="Genomic_DNA"/>
</dbReference>
<dbReference type="Proteomes" id="UP000728647">
    <property type="component" value="Unassembled WGS sequence"/>
</dbReference>
<comment type="caution">
    <text evidence="1">The sequence shown here is derived from an EMBL/GenBank/DDBJ whole genome shotgun (WGS) entry which is preliminary data.</text>
</comment>
<accession>A0A8J8GMH6</accession>
<gene>
    <name evidence="1" type="ORF">HT576_08955</name>
</gene>
<dbReference type="AlphaFoldDB" id="A0A8J8GMH6"/>
<organism evidence="1 2">
    <name type="scientific">Haloterrigena gelatinilytica</name>
    <dbReference type="NCBI Taxonomy" id="2741724"/>
    <lineage>
        <taxon>Archaea</taxon>
        <taxon>Methanobacteriati</taxon>
        <taxon>Methanobacteriota</taxon>
        <taxon>Stenosarchaea group</taxon>
        <taxon>Halobacteria</taxon>
        <taxon>Halobacteriales</taxon>
        <taxon>Natrialbaceae</taxon>
        <taxon>Haloterrigena</taxon>
    </lineage>
</organism>
<proteinExistence type="predicted"/>
<reference evidence="1" key="1">
    <citation type="submission" date="2020-06" db="EMBL/GenBank/DDBJ databases">
        <title>Haloterrigena sp. nov., an extremely halophilic archaeon isolated from a saline sediment.</title>
        <authorList>
            <person name="Liu B.-B."/>
        </authorList>
    </citation>
    <scope>NUCLEOTIDE SEQUENCE</scope>
    <source>
        <strain evidence="1">SYSU A121-1</strain>
    </source>
</reference>